<name>A0A090N627_9HYPO</name>
<dbReference type="EMBL" id="CBMI010004435">
    <property type="protein sequence ID" value="CEG05551.1"/>
    <property type="molecule type" value="Genomic_DNA"/>
</dbReference>
<organism evidence="1">
    <name type="scientific">Fusarium clavum</name>
    <dbReference type="NCBI Taxonomy" id="2594811"/>
    <lineage>
        <taxon>Eukaryota</taxon>
        <taxon>Fungi</taxon>
        <taxon>Dikarya</taxon>
        <taxon>Ascomycota</taxon>
        <taxon>Pezizomycotina</taxon>
        <taxon>Sordariomycetes</taxon>
        <taxon>Hypocreomycetidae</taxon>
        <taxon>Hypocreales</taxon>
        <taxon>Nectriaceae</taxon>
        <taxon>Fusarium</taxon>
        <taxon>Fusarium incarnatum-equiseti species complex</taxon>
    </lineage>
</organism>
<evidence type="ECO:0000313" key="1">
    <source>
        <dbReference type="EMBL" id="CEG05551.1"/>
    </source>
</evidence>
<proteinExistence type="predicted"/>
<gene>
    <name evidence="1" type="ORF">BN850_0121110</name>
</gene>
<dbReference type="AlphaFoldDB" id="A0A090N627"/>
<protein>
    <submittedName>
        <fullName evidence="1">WGS project CBMI000000000 data, contig CS3069_c004438</fullName>
    </submittedName>
</protein>
<sequence>MSSDLLRPWILASFAKSLSSSRLSSEAASSTDFMCSSDASANGSVSEEWYLAVMHEMIAGWLWLLQDLRCRCDSQDGYGDATMQFF</sequence>
<accession>A0A090N627</accession>
<reference evidence="1" key="1">
    <citation type="submission" date="2013-05" db="EMBL/GenBank/DDBJ databases">
        <title>Draft genome sequences of six wheat associated Fusarium spp. isolates.</title>
        <authorList>
            <person name="Moolhuijzen P.M."/>
            <person name="Manners J.M."/>
            <person name="Wilcox S."/>
            <person name="Bellgard M.I."/>
            <person name="Gardiner D.M."/>
        </authorList>
    </citation>
    <scope>NUCLEOTIDE SEQUENCE</scope>
    <source>
        <strain evidence="1">CS3069</strain>
    </source>
</reference>
<comment type="caution">
    <text evidence="1">The sequence shown here is derived from an EMBL/GenBank/DDBJ whole genome shotgun (WGS) entry which is preliminary data.</text>
</comment>